<dbReference type="InterPro" id="IPR029058">
    <property type="entry name" value="AB_hydrolase_fold"/>
</dbReference>
<gene>
    <name evidence="1" type="ORF">SAMN04488006_0315</name>
</gene>
<accession>A0A1I6NPD8</accession>
<evidence type="ECO:0000313" key="1">
    <source>
        <dbReference type="EMBL" id="SFS29826.1"/>
    </source>
</evidence>
<dbReference type="STRING" id="593133.SAMN04488006_0315"/>
<dbReference type="EMBL" id="FOZP01000001">
    <property type="protein sequence ID" value="SFS29826.1"/>
    <property type="molecule type" value="Genomic_DNA"/>
</dbReference>
<dbReference type="Gene3D" id="3.40.50.1820">
    <property type="entry name" value="alpha/beta hydrolase"/>
    <property type="match status" value="1"/>
</dbReference>
<organism evidence="1 2">
    <name type="scientific">Lutibacter maritimus</name>
    <dbReference type="NCBI Taxonomy" id="593133"/>
    <lineage>
        <taxon>Bacteria</taxon>
        <taxon>Pseudomonadati</taxon>
        <taxon>Bacteroidota</taxon>
        <taxon>Flavobacteriia</taxon>
        <taxon>Flavobacteriales</taxon>
        <taxon>Flavobacteriaceae</taxon>
        <taxon>Lutibacter</taxon>
    </lineage>
</organism>
<dbReference type="InterPro" id="IPR000801">
    <property type="entry name" value="Esterase-like"/>
</dbReference>
<proteinExistence type="predicted"/>
<dbReference type="RefSeq" id="WP_090221813.1">
    <property type="nucleotide sequence ID" value="NZ_FOZP01000001.1"/>
</dbReference>
<dbReference type="Pfam" id="PF00756">
    <property type="entry name" value="Esterase"/>
    <property type="match status" value="1"/>
</dbReference>
<dbReference type="SUPFAM" id="SSF53474">
    <property type="entry name" value="alpha/beta-Hydrolases"/>
    <property type="match status" value="1"/>
</dbReference>
<name>A0A1I6NPD8_9FLAO</name>
<dbReference type="InterPro" id="IPR011990">
    <property type="entry name" value="TPR-like_helical_dom_sf"/>
</dbReference>
<reference evidence="2" key="1">
    <citation type="submission" date="2016-10" db="EMBL/GenBank/DDBJ databases">
        <authorList>
            <person name="Varghese N."/>
            <person name="Submissions S."/>
        </authorList>
    </citation>
    <scope>NUCLEOTIDE SEQUENCE [LARGE SCALE GENOMIC DNA]</scope>
    <source>
        <strain evidence="2">DSM 24450</strain>
    </source>
</reference>
<dbReference type="AlphaFoldDB" id="A0A1I6NPD8"/>
<keyword evidence="2" id="KW-1185">Reference proteome</keyword>
<dbReference type="OrthoDB" id="1142077at2"/>
<protein>
    <recommendedName>
        <fullName evidence="3">Esterase</fullName>
    </recommendedName>
</protein>
<dbReference type="Proteomes" id="UP000199312">
    <property type="component" value="Unassembled WGS sequence"/>
</dbReference>
<evidence type="ECO:0000313" key="2">
    <source>
        <dbReference type="Proteomes" id="UP000199312"/>
    </source>
</evidence>
<dbReference type="Gene3D" id="1.25.40.10">
    <property type="entry name" value="Tetratricopeptide repeat domain"/>
    <property type="match status" value="1"/>
</dbReference>
<evidence type="ECO:0008006" key="3">
    <source>
        <dbReference type="Google" id="ProtNLM"/>
    </source>
</evidence>
<sequence>MKKIFLVVFLVNFSLISSSQDIKVKKFNSMELNNDRYIKIYVPPSYQTETSKLYPVAIVLDAEYLFDVYVGNAILFANKDEAPEQIIVGINQNYNDERYRDCSYQKENSLPTEEGASFYRFISGELFQYLEENYRVSPFKTIVGTTLTANFINYFLIEEYPSFNAFININPYYAIDMPLLLHQKTLSLKDENIYYYLSNGKNNSENIQTKINETKALLDSVQNPKFKYKYEAFNNNTTATIGQSIPSALASIFELYSPISTDEFENNIKNLSPADAIAYLENKYVEIEYLFGSNLKLRQKDIFAIESIILDKENGDYLKNFGEMINKLYKDSPIGDYYIGRYYETGKKYKLALKYYKNGYMKLPEGDPNADGYYENIERVLNKRDGIIDDSETENEENKQ</sequence>